<dbReference type="EMBL" id="JAXCGZ010003275">
    <property type="protein sequence ID" value="KAK7083369.1"/>
    <property type="molecule type" value="Genomic_DNA"/>
</dbReference>
<dbReference type="GO" id="GO:0005886">
    <property type="term" value="C:plasma membrane"/>
    <property type="evidence" value="ECO:0007669"/>
    <property type="project" value="TreeGrafter"/>
</dbReference>
<keyword evidence="8" id="KW-0915">Sodium</keyword>
<keyword evidence="4 9" id="KW-0812">Transmembrane</keyword>
<organism evidence="10 11">
    <name type="scientific">Halocaridina rubra</name>
    <name type="common">Hawaiian red shrimp</name>
    <dbReference type="NCBI Taxonomy" id="373956"/>
    <lineage>
        <taxon>Eukaryota</taxon>
        <taxon>Metazoa</taxon>
        <taxon>Ecdysozoa</taxon>
        <taxon>Arthropoda</taxon>
        <taxon>Crustacea</taxon>
        <taxon>Multicrustacea</taxon>
        <taxon>Malacostraca</taxon>
        <taxon>Eumalacostraca</taxon>
        <taxon>Eucarida</taxon>
        <taxon>Decapoda</taxon>
        <taxon>Pleocyemata</taxon>
        <taxon>Caridea</taxon>
        <taxon>Atyoidea</taxon>
        <taxon>Atyidae</taxon>
        <taxon>Halocaridina</taxon>
    </lineage>
</organism>
<evidence type="ECO:0000256" key="8">
    <source>
        <dbReference type="PIRSR" id="PIRSR600175-1"/>
    </source>
</evidence>
<keyword evidence="7 9" id="KW-0472">Membrane</keyword>
<dbReference type="PANTHER" id="PTHR11616">
    <property type="entry name" value="SODIUM/CHLORIDE DEPENDENT TRANSPORTER"/>
    <property type="match status" value="1"/>
</dbReference>
<keyword evidence="5" id="KW-0769">Symport</keyword>
<accession>A0AAN8XPM4</accession>
<comment type="similarity">
    <text evidence="2">Belongs to the sodium:neurotransmitter symporter (SNF) (TC 2.A.22) family.</text>
</comment>
<feature type="binding site" evidence="8">
    <location>
        <position position="12"/>
    </location>
    <ligand>
        <name>Na(+)</name>
        <dbReference type="ChEBI" id="CHEBI:29101"/>
        <label>1</label>
    </ligand>
</feature>
<keyword evidence="3" id="KW-0813">Transport</keyword>
<evidence type="ECO:0000256" key="9">
    <source>
        <dbReference type="SAM" id="Phobius"/>
    </source>
</evidence>
<evidence type="ECO:0000256" key="7">
    <source>
        <dbReference type="ARBA" id="ARBA00023136"/>
    </source>
</evidence>
<dbReference type="Pfam" id="PF00209">
    <property type="entry name" value="SNF"/>
    <property type="match status" value="1"/>
</dbReference>
<gene>
    <name evidence="10" type="ORF">SK128_004192</name>
</gene>
<dbReference type="InterPro" id="IPR000175">
    <property type="entry name" value="Na/ntran_symport"/>
</dbReference>
<proteinExistence type="inferred from homology"/>
<evidence type="ECO:0000313" key="10">
    <source>
        <dbReference type="EMBL" id="KAK7083369.1"/>
    </source>
</evidence>
<evidence type="ECO:0000256" key="2">
    <source>
        <dbReference type="ARBA" id="ARBA00006459"/>
    </source>
</evidence>
<evidence type="ECO:0000256" key="6">
    <source>
        <dbReference type="ARBA" id="ARBA00022989"/>
    </source>
</evidence>
<feature type="binding site" evidence="8">
    <location>
        <position position="8"/>
    </location>
    <ligand>
        <name>Na(+)</name>
        <dbReference type="ChEBI" id="CHEBI:29101"/>
        <label>1</label>
    </ligand>
</feature>
<dbReference type="GO" id="GO:0046872">
    <property type="term" value="F:metal ion binding"/>
    <property type="evidence" value="ECO:0007669"/>
    <property type="project" value="UniProtKB-KW"/>
</dbReference>
<evidence type="ECO:0000256" key="5">
    <source>
        <dbReference type="ARBA" id="ARBA00022847"/>
    </source>
</evidence>
<dbReference type="SUPFAM" id="SSF161070">
    <property type="entry name" value="SNF-like"/>
    <property type="match status" value="1"/>
</dbReference>
<protein>
    <submittedName>
        <fullName evidence="10">Uncharacterized protein</fullName>
    </submittedName>
</protein>
<evidence type="ECO:0000256" key="4">
    <source>
        <dbReference type="ARBA" id="ARBA00022692"/>
    </source>
</evidence>
<dbReference type="GO" id="GO:0015179">
    <property type="term" value="F:L-amino acid transmembrane transporter activity"/>
    <property type="evidence" value="ECO:0007669"/>
    <property type="project" value="TreeGrafter"/>
</dbReference>
<reference evidence="10 11" key="1">
    <citation type="submission" date="2023-11" db="EMBL/GenBank/DDBJ databases">
        <title>Halocaridina rubra genome assembly.</title>
        <authorList>
            <person name="Smith C."/>
        </authorList>
    </citation>
    <scope>NUCLEOTIDE SEQUENCE [LARGE SCALE GENOMIC DNA]</scope>
    <source>
        <strain evidence="10">EP-1</strain>
        <tissue evidence="10">Whole</tissue>
    </source>
</reference>
<keyword evidence="6 9" id="KW-1133">Transmembrane helix</keyword>
<evidence type="ECO:0000313" key="11">
    <source>
        <dbReference type="Proteomes" id="UP001381693"/>
    </source>
</evidence>
<name>A0AAN8XPM4_HALRR</name>
<dbReference type="GO" id="GO:0089718">
    <property type="term" value="P:amino acid import across plasma membrane"/>
    <property type="evidence" value="ECO:0007669"/>
    <property type="project" value="TreeGrafter"/>
</dbReference>
<dbReference type="AlphaFoldDB" id="A0AAN8XPM4"/>
<dbReference type="Proteomes" id="UP001381693">
    <property type="component" value="Unassembled WGS sequence"/>
</dbReference>
<comment type="caution">
    <text evidence="10">The sequence shown here is derived from an EMBL/GenBank/DDBJ whole genome shotgun (WGS) entry which is preliminary data.</text>
</comment>
<dbReference type="GO" id="GO:0005283">
    <property type="term" value="F:amino acid:sodium symporter activity"/>
    <property type="evidence" value="ECO:0007669"/>
    <property type="project" value="TreeGrafter"/>
</dbReference>
<sequence>MASLAVTVTTFNISRFAVLGAKFGWPFVVQWLIISLVLGLPLMTFHVTIGQYLGSGVIDMWRISPIFQD</sequence>
<keyword evidence="8" id="KW-0479">Metal-binding</keyword>
<dbReference type="PANTHER" id="PTHR11616:SF323">
    <property type="entry name" value="SODIUM-DEPENDENT TRANSPORTER BEDRAGGLED"/>
    <property type="match status" value="1"/>
</dbReference>
<evidence type="ECO:0000256" key="3">
    <source>
        <dbReference type="ARBA" id="ARBA00022448"/>
    </source>
</evidence>
<dbReference type="PROSITE" id="PS50267">
    <property type="entry name" value="NA_NEUROTRAN_SYMP_3"/>
    <property type="match status" value="1"/>
</dbReference>
<dbReference type="InterPro" id="IPR037272">
    <property type="entry name" value="SNS_sf"/>
</dbReference>
<evidence type="ECO:0000256" key="1">
    <source>
        <dbReference type="ARBA" id="ARBA00004141"/>
    </source>
</evidence>
<feature type="transmembrane region" description="Helical" evidence="9">
    <location>
        <begin position="30"/>
        <end position="53"/>
    </location>
</feature>
<comment type="subcellular location">
    <subcellularLocation>
        <location evidence="1">Membrane</location>
        <topology evidence="1">Multi-pass membrane protein</topology>
    </subcellularLocation>
</comment>
<keyword evidence="11" id="KW-1185">Reference proteome</keyword>